<feature type="compositionally biased region" description="Basic and acidic residues" evidence="2">
    <location>
        <begin position="834"/>
        <end position="843"/>
    </location>
</feature>
<evidence type="ECO:0000313" key="3">
    <source>
        <dbReference type="EMBL" id="KAK8753967.1"/>
    </source>
</evidence>
<feature type="compositionally biased region" description="Low complexity" evidence="2">
    <location>
        <begin position="1180"/>
        <end position="1192"/>
    </location>
</feature>
<dbReference type="Proteomes" id="UP001445076">
    <property type="component" value="Unassembled WGS sequence"/>
</dbReference>
<dbReference type="EMBL" id="JARKIK010000001">
    <property type="protein sequence ID" value="KAK8753967.1"/>
    <property type="molecule type" value="Genomic_DNA"/>
</dbReference>
<feature type="compositionally biased region" description="Polar residues" evidence="2">
    <location>
        <begin position="290"/>
        <end position="307"/>
    </location>
</feature>
<feature type="region of interest" description="Disordered" evidence="2">
    <location>
        <begin position="30"/>
        <end position="157"/>
    </location>
</feature>
<feature type="region of interest" description="Disordered" evidence="2">
    <location>
        <begin position="266"/>
        <end position="384"/>
    </location>
</feature>
<gene>
    <name evidence="3" type="ORF">OTU49_005069</name>
</gene>
<dbReference type="GO" id="GO:0016020">
    <property type="term" value="C:membrane"/>
    <property type="evidence" value="ECO:0007669"/>
    <property type="project" value="TreeGrafter"/>
</dbReference>
<feature type="compositionally biased region" description="Polar residues" evidence="2">
    <location>
        <begin position="721"/>
        <end position="731"/>
    </location>
</feature>
<sequence>QVREILALEQNGNNRAWEEVTFSLNDLLNADSDPDLDCQIISPPPRDPASTITIHDSDSEMEDLIEGESGHEEDDHEPEGREHEEDDHEDRESDHEDEDQEEEEEHEDEEDEEEVQHQVPVTQVSAETNETRNSISKREAATPHSGNKSTGGPLQMLPTIPVEVPLCVMESLGSGPSNTRDLSNQVSDSTLNLIASSQPPISNQRSAGENISVPGPSTLLLASPRLKVKEERPSPISECGLCMHNPRTPHTSECVYPYGLAPPSPVALMPGPPRPLGTTPPQRPVPHMPATQQPPAVPLSSTHYQRSIKQEKLDDSYLKYEHVKRPSSEERPKNPAPPDTLPLPPPTQGLHPPPHPRPLIFSPDNDFPDPPRPPPPPPPQFSPRIKIERHTPVQFMCCCMRNECERSSTHSAEMRPPSRRNGTTPQPTERRPTPHLYKMEPPSPCASLARTPHQSLPGHFAPPASPRCVNNVTTEARVTVGVQTEKEQIIPANDQGYNNNSSNNNNKRQYIPNLSLARSVTPLVTIRVDQSTSTDDLGGAWEQQQQRGKSRGKGWWWHRTGRPRNHLSQLTSISNSLSDFEFSQDAGIALQQMMVFSEQETEFVRHLESIDQEIHELMREKKRMTEELGRLQHLRIGKLQQLVRQGGAGGGITGAVVPRGEPSLRGACSDLRTPRTCRQDSSSDGGDHMDTSNSTTTYNIENISLRYGLSKEDVCVQSTTENASVVSSSQEKGPRVRSFSFSHTSSNDSSNESQTVRRQRCTSTCHSPGRSLKSKETFQITYLGPINPNEEFYQQIASNIHKLQQSISNTDSETDNDAKSLEVPVESSEANAFYKKDAREAASRNRSNSLSSSAEGDIESEVPVDHDEEEEERISRRRHKMCTDDGEAVVDSSEQHINKLNNESSQGDSEDLSVDKPQVEENESLGAQITFRQVDGGEIKKGGEELEYAQDHGSPEASQEPVSSEAIQELKPTEVCQKYELQETSHDSKSTEIYQESCQTKTSVIHQEPILTETCQESSFIQTTGTTVKEEFISTPRKSCSSASSSPSSSPDSQKSRNSSGEHCYSLRSRGPPSKIKQKSPGGQELNSEVQEENSVKTSLEKVSEKVGGEDNHADDEREKEDEFSTFPNLEGLDDVSEEKKRKRKRKTKKHRVNKRKKKKLPDKNGSNSPITVNSKRKLPSTLPSVTSSNSSLSLLGKVVTDHNVDTDEVMESSGDEHVFISPPSHGCAVLDIKVVGDFVITASGDGTARCYDMTSGRVMATYVDHTDVVTCVGVVGKPDFATGSQEFQVITGSADKTICIFNGMNGMVKQRCEVGEGVRCLDISWGQLFLGTEGGCGARWNFKDKGVTEMVQFCGKAVTSLKAMTEGGRRVLLVAAKTTPLMIRDAMTGLFLRTLEHIQLTVYATVSHGGLLYTGGSNKAIVYYDFTTGSSRGHIASEADVSCLSIYKSHLVATCYDGLVRIFCLATGQLLQRIPVEATNKMFICSALYKDRLLVGNKKGEVVGCHLPQLTSQPGQ</sequence>
<evidence type="ECO:0000256" key="2">
    <source>
        <dbReference type="SAM" id="MobiDB-lite"/>
    </source>
</evidence>
<feature type="compositionally biased region" description="Low complexity" evidence="2">
    <location>
        <begin position="738"/>
        <end position="753"/>
    </location>
</feature>
<feature type="non-terminal residue" evidence="3">
    <location>
        <position position="1"/>
    </location>
</feature>
<feature type="compositionally biased region" description="Pro residues" evidence="2">
    <location>
        <begin position="266"/>
        <end position="275"/>
    </location>
</feature>
<dbReference type="Pfam" id="PF00400">
    <property type="entry name" value="WD40"/>
    <property type="match status" value="1"/>
</dbReference>
<feature type="region of interest" description="Disordered" evidence="2">
    <location>
        <begin position="721"/>
        <end position="771"/>
    </location>
</feature>
<feature type="compositionally biased region" description="Basic and acidic residues" evidence="2">
    <location>
        <begin position="1099"/>
        <end position="1123"/>
    </location>
</feature>
<dbReference type="PANTHER" id="PTHR14435:SF2">
    <property type="entry name" value="ZINC FINGER PROTEIN 106"/>
    <property type="match status" value="1"/>
</dbReference>
<comment type="caution">
    <text evidence="3">The sequence shown here is derived from an EMBL/GenBank/DDBJ whole genome shotgun (WGS) entry which is preliminary data.</text>
</comment>
<feature type="compositionally biased region" description="Pro residues" evidence="2">
    <location>
        <begin position="368"/>
        <end position="381"/>
    </location>
</feature>
<dbReference type="InterPro" id="IPR015943">
    <property type="entry name" value="WD40/YVTN_repeat-like_dom_sf"/>
</dbReference>
<dbReference type="GO" id="GO:0017124">
    <property type="term" value="F:SH3 domain binding"/>
    <property type="evidence" value="ECO:0007669"/>
    <property type="project" value="TreeGrafter"/>
</dbReference>
<dbReference type="PRINTS" id="PR01217">
    <property type="entry name" value="PRICHEXTENSN"/>
</dbReference>
<feature type="compositionally biased region" description="Polar residues" evidence="2">
    <location>
        <begin position="956"/>
        <end position="966"/>
    </location>
</feature>
<feature type="compositionally biased region" description="Low complexity" evidence="2">
    <location>
        <begin position="844"/>
        <end position="855"/>
    </location>
</feature>
<feature type="compositionally biased region" description="Basic residues" evidence="2">
    <location>
        <begin position="1141"/>
        <end position="1161"/>
    </location>
</feature>
<feature type="compositionally biased region" description="Polar residues" evidence="2">
    <location>
        <begin position="1018"/>
        <end position="1027"/>
    </location>
</feature>
<keyword evidence="1" id="KW-0175">Coiled coil</keyword>
<accession>A0AAW0YDC7</accession>
<evidence type="ECO:0000256" key="1">
    <source>
        <dbReference type="SAM" id="Coils"/>
    </source>
</evidence>
<dbReference type="GO" id="GO:0005829">
    <property type="term" value="C:cytosol"/>
    <property type="evidence" value="ECO:0007669"/>
    <property type="project" value="TreeGrafter"/>
</dbReference>
<name>A0AAW0YDC7_CHEQU</name>
<feature type="region of interest" description="Disordered" evidence="2">
    <location>
        <begin position="663"/>
        <end position="695"/>
    </location>
</feature>
<dbReference type="SMART" id="SM00320">
    <property type="entry name" value="WD40"/>
    <property type="match status" value="4"/>
</dbReference>
<feature type="coiled-coil region" evidence="1">
    <location>
        <begin position="607"/>
        <end position="634"/>
    </location>
</feature>
<feature type="compositionally biased region" description="Polar residues" evidence="2">
    <location>
        <begin position="1165"/>
        <end position="1174"/>
    </location>
</feature>
<feature type="compositionally biased region" description="Acidic residues" evidence="2">
    <location>
        <begin position="856"/>
        <end position="872"/>
    </location>
</feature>
<dbReference type="InterPro" id="IPR001680">
    <property type="entry name" value="WD40_rpt"/>
</dbReference>
<feature type="compositionally biased region" description="Polar residues" evidence="2">
    <location>
        <begin position="119"/>
        <end position="134"/>
    </location>
</feature>
<evidence type="ECO:0000313" key="4">
    <source>
        <dbReference type="Proteomes" id="UP001445076"/>
    </source>
</evidence>
<organism evidence="3 4">
    <name type="scientific">Cherax quadricarinatus</name>
    <name type="common">Australian red claw crayfish</name>
    <dbReference type="NCBI Taxonomy" id="27406"/>
    <lineage>
        <taxon>Eukaryota</taxon>
        <taxon>Metazoa</taxon>
        <taxon>Ecdysozoa</taxon>
        <taxon>Arthropoda</taxon>
        <taxon>Crustacea</taxon>
        <taxon>Multicrustacea</taxon>
        <taxon>Malacostraca</taxon>
        <taxon>Eumalacostraca</taxon>
        <taxon>Eucarida</taxon>
        <taxon>Decapoda</taxon>
        <taxon>Pleocyemata</taxon>
        <taxon>Astacidea</taxon>
        <taxon>Parastacoidea</taxon>
        <taxon>Parastacidae</taxon>
        <taxon>Cherax</taxon>
    </lineage>
</organism>
<keyword evidence="4" id="KW-1185">Reference proteome</keyword>
<proteinExistence type="predicted"/>
<feature type="region of interest" description="Disordered" evidence="2">
    <location>
        <begin position="408"/>
        <end position="436"/>
    </location>
</feature>
<feature type="compositionally biased region" description="Low complexity" evidence="2">
    <location>
        <begin position="1034"/>
        <end position="1059"/>
    </location>
</feature>
<feature type="compositionally biased region" description="Acidic residues" evidence="2">
    <location>
        <begin position="59"/>
        <end position="77"/>
    </location>
</feature>
<protein>
    <submittedName>
        <fullName evidence="3">Uncharacterized protein</fullName>
    </submittedName>
</protein>
<feature type="region of interest" description="Disordered" evidence="2">
    <location>
        <begin position="807"/>
        <end position="971"/>
    </location>
</feature>
<dbReference type="GO" id="GO:0003723">
    <property type="term" value="F:RNA binding"/>
    <property type="evidence" value="ECO:0007669"/>
    <property type="project" value="InterPro"/>
</dbReference>
<feature type="compositionally biased region" description="Basic and acidic residues" evidence="2">
    <location>
        <begin position="308"/>
        <end position="333"/>
    </location>
</feature>
<feature type="compositionally biased region" description="Pro residues" evidence="2">
    <location>
        <begin position="334"/>
        <end position="357"/>
    </location>
</feature>
<feature type="region of interest" description="Disordered" evidence="2">
    <location>
        <begin position="196"/>
        <end position="218"/>
    </location>
</feature>
<feature type="compositionally biased region" description="Polar residues" evidence="2">
    <location>
        <begin position="898"/>
        <end position="907"/>
    </location>
</feature>
<reference evidence="3 4" key="1">
    <citation type="journal article" date="2024" name="BMC Genomics">
        <title>Genome assembly of redclaw crayfish (Cherax quadricarinatus) provides insights into its immune adaptation and hypoxia tolerance.</title>
        <authorList>
            <person name="Liu Z."/>
            <person name="Zheng J."/>
            <person name="Li H."/>
            <person name="Fang K."/>
            <person name="Wang S."/>
            <person name="He J."/>
            <person name="Zhou D."/>
            <person name="Weng S."/>
            <person name="Chi M."/>
            <person name="Gu Z."/>
            <person name="He J."/>
            <person name="Li F."/>
            <person name="Wang M."/>
        </authorList>
    </citation>
    <scope>NUCLEOTIDE SEQUENCE [LARGE SCALE GENOMIC DNA]</scope>
    <source>
        <strain evidence="3">ZL_2023a</strain>
    </source>
</reference>
<dbReference type="SUPFAM" id="SSF50978">
    <property type="entry name" value="WD40 repeat-like"/>
    <property type="match status" value="1"/>
</dbReference>
<dbReference type="Gene3D" id="2.130.10.10">
    <property type="entry name" value="YVTN repeat-like/Quinoprotein amine dehydrogenase"/>
    <property type="match status" value="1"/>
</dbReference>
<feature type="compositionally biased region" description="Basic and acidic residues" evidence="2">
    <location>
        <begin position="935"/>
        <end position="954"/>
    </location>
</feature>
<feature type="region of interest" description="Disordered" evidence="2">
    <location>
        <begin position="1018"/>
        <end position="1192"/>
    </location>
</feature>
<dbReference type="PANTHER" id="PTHR14435">
    <property type="entry name" value="ZINC FINGER PROTEIN 106"/>
    <property type="match status" value="1"/>
</dbReference>
<feature type="compositionally biased region" description="Polar residues" evidence="2">
    <location>
        <begin position="196"/>
        <end position="209"/>
    </location>
</feature>
<dbReference type="InterPro" id="IPR042622">
    <property type="entry name" value="Znf106"/>
</dbReference>
<feature type="region of interest" description="Disordered" evidence="2">
    <location>
        <begin position="533"/>
        <end position="556"/>
    </location>
</feature>
<dbReference type="InterPro" id="IPR036322">
    <property type="entry name" value="WD40_repeat_dom_sf"/>
</dbReference>
<feature type="compositionally biased region" description="Acidic residues" evidence="2">
    <location>
        <begin position="84"/>
        <end position="114"/>
    </location>
</feature>